<evidence type="ECO:0000256" key="1">
    <source>
        <dbReference type="SAM" id="MobiDB-lite"/>
    </source>
</evidence>
<dbReference type="AlphaFoldDB" id="A0ABD2Z1P3"/>
<keyword evidence="3" id="KW-1185">Reference proteome</keyword>
<protein>
    <submittedName>
        <fullName evidence="2">Uncharacterized protein</fullName>
    </submittedName>
</protein>
<organism evidence="2 3">
    <name type="scientific">Cinchona calisaya</name>
    <dbReference type="NCBI Taxonomy" id="153742"/>
    <lineage>
        <taxon>Eukaryota</taxon>
        <taxon>Viridiplantae</taxon>
        <taxon>Streptophyta</taxon>
        <taxon>Embryophyta</taxon>
        <taxon>Tracheophyta</taxon>
        <taxon>Spermatophyta</taxon>
        <taxon>Magnoliopsida</taxon>
        <taxon>eudicotyledons</taxon>
        <taxon>Gunneridae</taxon>
        <taxon>Pentapetalae</taxon>
        <taxon>asterids</taxon>
        <taxon>lamiids</taxon>
        <taxon>Gentianales</taxon>
        <taxon>Rubiaceae</taxon>
        <taxon>Cinchonoideae</taxon>
        <taxon>Cinchoneae</taxon>
        <taxon>Cinchona</taxon>
    </lineage>
</organism>
<evidence type="ECO:0000313" key="2">
    <source>
        <dbReference type="EMBL" id="KAL3513433.1"/>
    </source>
</evidence>
<evidence type="ECO:0000313" key="3">
    <source>
        <dbReference type="Proteomes" id="UP001630127"/>
    </source>
</evidence>
<accession>A0ABD2Z1P3</accession>
<reference evidence="2 3" key="1">
    <citation type="submission" date="2024-11" db="EMBL/GenBank/DDBJ databases">
        <title>A near-complete genome assembly of Cinchona calisaya.</title>
        <authorList>
            <person name="Lian D.C."/>
            <person name="Zhao X.W."/>
            <person name="Wei L."/>
        </authorList>
    </citation>
    <scope>NUCLEOTIDE SEQUENCE [LARGE SCALE GENOMIC DNA]</scope>
    <source>
        <tissue evidence="2">Nenye</tissue>
    </source>
</reference>
<comment type="caution">
    <text evidence="2">The sequence shown here is derived from an EMBL/GenBank/DDBJ whole genome shotgun (WGS) entry which is preliminary data.</text>
</comment>
<dbReference type="Proteomes" id="UP001630127">
    <property type="component" value="Unassembled WGS sequence"/>
</dbReference>
<proteinExistence type="predicted"/>
<feature type="compositionally biased region" description="Polar residues" evidence="1">
    <location>
        <begin position="8"/>
        <end position="22"/>
    </location>
</feature>
<dbReference type="PANTHER" id="PTHR36401:SF1">
    <property type="entry name" value="NADH DEHYDROGENASE [UBIQUINONE] 1 BETA SUBCOMPLEX SUBUNIT 8, MITOCHONDRIAL"/>
    <property type="match status" value="1"/>
</dbReference>
<sequence>MVMDNEYENSQSRGDNPISENGWQIEPRGISVGSSLRLRASMGLPVGKHIVPNKPLLVNEELVWDNGTPYSEPCIDQIAETIGEWPVRMPQSFALMSPTPTTKFQSSIEDPKLVVDCRLNISKDLSKGSSEGNQIEKLNCQASKNPDGLIWQPKKVHASIPPVQTGNSKLSASEKEVIPTRGSLQVARKLMKLPSSIVNENPMSSPLIESMVEQMAKFVAI</sequence>
<feature type="region of interest" description="Disordered" evidence="1">
    <location>
        <begin position="1"/>
        <end position="25"/>
    </location>
</feature>
<dbReference type="PANTHER" id="PTHR36401">
    <property type="entry name" value="NADH DEHYDROGENASE [UBIQUINONE] 1 BETA SUBCOMPLEX SUBUNIT 8, MITOCHONDRIAL"/>
    <property type="match status" value="1"/>
</dbReference>
<gene>
    <name evidence="2" type="ORF">ACH5RR_026150</name>
</gene>
<dbReference type="EMBL" id="JBJUIK010000011">
    <property type="protein sequence ID" value="KAL3513433.1"/>
    <property type="molecule type" value="Genomic_DNA"/>
</dbReference>
<name>A0ABD2Z1P3_9GENT</name>
<dbReference type="InterPro" id="IPR038863">
    <property type="entry name" value="Put_Complex_I_su8"/>
</dbReference>